<feature type="domain" description="OmpR/PhoB-type" evidence="4">
    <location>
        <begin position="1"/>
        <end position="91"/>
    </location>
</feature>
<dbReference type="PROSITE" id="PS51755">
    <property type="entry name" value="OMPR_PHOB"/>
    <property type="match status" value="1"/>
</dbReference>
<gene>
    <name evidence="5" type="ORF">GCM10020369_23670</name>
</gene>
<dbReference type="SMART" id="SM01043">
    <property type="entry name" value="BTAD"/>
    <property type="match status" value="1"/>
</dbReference>
<proteinExistence type="inferred from homology"/>
<dbReference type="EMBL" id="BAAAYN010000017">
    <property type="protein sequence ID" value="GAA3386426.1"/>
    <property type="molecule type" value="Genomic_DNA"/>
</dbReference>
<reference evidence="6" key="1">
    <citation type="journal article" date="2019" name="Int. J. Syst. Evol. Microbiol.">
        <title>The Global Catalogue of Microorganisms (GCM) 10K type strain sequencing project: providing services to taxonomists for standard genome sequencing and annotation.</title>
        <authorList>
            <consortium name="The Broad Institute Genomics Platform"/>
            <consortium name="The Broad Institute Genome Sequencing Center for Infectious Disease"/>
            <person name="Wu L."/>
            <person name="Ma J."/>
        </authorList>
    </citation>
    <scope>NUCLEOTIDE SEQUENCE [LARGE SCALE GENOMIC DNA]</scope>
    <source>
        <strain evidence="6">JCM 9458</strain>
    </source>
</reference>
<accession>A0ABP6SW64</accession>
<dbReference type="SUPFAM" id="SSF46894">
    <property type="entry name" value="C-terminal effector domain of the bipartite response regulators"/>
    <property type="match status" value="1"/>
</dbReference>
<name>A0ABP6SW64_9ACTN</name>
<keyword evidence="2 3" id="KW-0238">DNA-binding</keyword>
<dbReference type="InterPro" id="IPR027417">
    <property type="entry name" value="P-loop_NTPase"/>
</dbReference>
<evidence type="ECO:0000256" key="1">
    <source>
        <dbReference type="ARBA" id="ARBA00005820"/>
    </source>
</evidence>
<evidence type="ECO:0000313" key="5">
    <source>
        <dbReference type="EMBL" id="GAA3386426.1"/>
    </source>
</evidence>
<dbReference type="InterPro" id="IPR005158">
    <property type="entry name" value="BTAD"/>
</dbReference>
<comment type="similarity">
    <text evidence="1">Belongs to the AfsR/DnrI/RedD regulatory family.</text>
</comment>
<organism evidence="5 6">
    <name type="scientific">Cryptosporangium minutisporangium</name>
    <dbReference type="NCBI Taxonomy" id="113569"/>
    <lineage>
        <taxon>Bacteria</taxon>
        <taxon>Bacillati</taxon>
        <taxon>Actinomycetota</taxon>
        <taxon>Actinomycetes</taxon>
        <taxon>Cryptosporangiales</taxon>
        <taxon>Cryptosporangiaceae</taxon>
        <taxon>Cryptosporangium</taxon>
    </lineage>
</organism>
<dbReference type="InterPro" id="IPR016032">
    <property type="entry name" value="Sig_transdc_resp-reg_C-effctor"/>
</dbReference>
<dbReference type="Pfam" id="PF03704">
    <property type="entry name" value="BTAD"/>
    <property type="match status" value="1"/>
</dbReference>
<dbReference type="InterPro" id="IPR036388">
    <property type="entry name" value="WH-like_DNA-bd_sf"/>
</dbReference>
<dbReference type="Gene3D" id="1.25.40.10">
    <property type="entry name" value="Tetratricopeptide repeat domain"/>
    <property type="match status" value="2"/>
</dbReference>
<dbReference type="Gene3D" id="1.10.10.10">
    <property type="entry name" value="Winged helix-like DNA-binding domain superfamily/Winged helix DNA-binding domain"/>
    <property type="match status" value="1"/>
</dbReference>
<dbReference type="Pfam" id="PF00486">
    <property type="entry name" value="Trans_reg_C"/>
    <property type="match status" value="1"/>
</dbReference>
<dbReference type="SMART" id="SM00862">
    <property type="entry name" value="Trans_reg_C"/>
    <property type="match status" value="1"/>
</dbReference>
<dbReference type="PANTHER" id="PTHR47691:SF3">
    <property type="entry name" value="HTH-TYPE TRANSCRIPTIONAL REGULATOR RV0890C-RELATED"/>
    <property type="match status" value="1"/>
</dbReference>
<dbReference type="CDD" id="cd15831">
    <property type="entry name" value="BTAD"/>
    <property type="match status" value="1"/>
</dbReference>
<dbReference type="InterPro" id="IPR041664">
    <property type="entry name" value="AAA_16"/>
</dbReference>
<dbReference type="PANTHER" id="PTHR47691">
    <property type="entry name" value="REGULATOR-RELATED"/>
    <property type="match status" value="1"/>
</dbReference>
<dbReference type="InterPro" id="IPR011990">
    <property type="entry name" value="TPR-like_helical_dom_sf"/>
</dbReference>
<evidence type="ECO:0000256" key="3">
    <source>
        <dbReference type="PROSITE-ProRule" id="PRU01091"/>
    </source>
</evidence>
<dbReference type="PRINTS" id="PR00364">
    <property type="entry name" value="DISEASERSIST"/>
</dbReference>
<protein>
    <submittedName>
        <fullName evidence="5">BTAD domain-containing putative transcriptional regulator</fullName>
    </submittedName>
</protein>
<evidence type="ECO:0000259" key="4">
    <source>
        <dbReference type="PROSITE" id="PS51755"/>
    </source>
</evidence>
<sequence>MRFGILGPIQVSTADGASLSVGGARLRAVLALLLADVGRVVPAQRLIDGVYGSDPPAGATNALQSQVSRLRQMLGEAAPIEFHPAGYRLAVDPDDVDAHRFRSLVADAREAPDPRRAFALLTEALDLWRGPALADAGDSAPIRMLAAELEDARLNAVETRIAAALDLGDVSEDTLTELRTLVATHPLRETLRVHLIRALHTTGRTAAALLAFEEARRTLADELGADPSAELRAAHLAVLREPEHRSVSPAKRLPAQLTSFVGRDAELDRLRDLLDTHRLVTLTGPGGAGKTRLAIEAAARYPGESCLVEFAAVRTGAEIEQIVLDALGLRDGGLRPTAQAGNPQDRLVAALADRPMLLVLDNCEHVVDAAAALADQLLRRCPSLRALATSREPLGITGERLLPVRALALPAVGDPVEKAGAAPAVQLFVDRAAAASPDFVLDATTVPDVLRICRTLDGQPLALELAAARLRGLPLAEVASRLDDRFRLLSRGERTGPARHRTLRAAIEWSWDLLDDSERTLARRLTVFAGGATLAAIDQVCGLDDAELLSGLVDKSLVELSAGRYRMLDSVRMYGEEQLAEAGELKQVRRTHAEYFLELALTGDAQLRTADQLRWAAILDRERDNLHAAVRWASQADAALGLRLTAALAMYSWIRGRRGEFTALARDLLEAVGARPPHGLDEEHTICVLAARLGGYDGAWAQGDIVWPANPAETYRPPRLPFLNVLAALSTGPPAESEHLQLEAWYADLNIDPWTSALQKFGLAYLRHLFDGDVAAARANLEESLAGFRALGERWGESMALAELADIADGQGEHERFVVLNDAAMRLAAELGSDEDQAELLCRRATSSLRAGDVAGTEASFRVAAELAARAGASDVLARVHAGRGYLAWLRGDLDEAEREYRLGLAEVTGNWYIADEMRAVLLMGSGWVAYARGDAAAAREHHHAALHSGIQSFSPLTADVAEGLAGAAVLAGDTQRAATLLGLVPALRSGQSASFPQLPLPDVTSAPEYRATAALARTDAISLLHRLADD</sequence>
<dbReference type="RefSeq" id="WP_345728096.1">
    <property type="nucleotide sequence ID" value="NZ_BAAAYN010000017.1"/>
</dbReference>
<evidence type="ECO:0000256" key="2">
    <source>
        <dbReference type="ARBA" id="ARBA00023125"/>
    </source>
</evidence>
<dbReference type="Proteomes" id="UP001501676">
    <property type="component" value="Unassembled WGS sequence"/>
</dbReference>
<feature type="DNA-binding region" description="OmpR/PhoB-type" evidence="3">
    <location>
        <begin position="1"/>
        <end position="91"/>
    </location>
</feature>
<dbReference type="SUPFAM" id="SSF48452">
    <property type="entry name" value="TPR-like"/>
    <property type="match status" value="2"/>
</dbReference>
<evidence type="ECO:0000313" key="6">
    <source>
        <dbReference type="Proteomes" id="UP001501676"/>
    </source>
</evidence>
<comment type="caution">
    <text evidence="5">The sequence shown here is derived from an EMBL/GenBank/DDBJ whole genome shotgun (WGS) entry which is preliminary data.</text>
</comment>
<dbReference type="InterPro" id="IPR001867">
    <property type="entry name" value="OmpR/PhoB-type_DNA-bd"/>
</dbReference>
<dbReference type="Pfam" id="PF13191">
    <property type="entry name" value="AAA_16"/>
    <property type="match status" value="1"/>
</dbReference>
<keyword evidence="6" id="KW-1185">Reference proteome</keyword>
<dbReference type="SUPFAM" id="SSF52540">
    <property type="entry name" value="P-loop containing nucleoside triphosphate hydrolases"/>
    <property type="match status" value="1"/>
</dbReference>